<dbReference type="SUPFAM" id="SSF54506">
    <property type="entry name" value="Diaminopimelate epimerase-like"/>
    <property type="match status" value="2"/>
</dbReference>
<reference evidence="3 4" key="1">
    <citation type="submission" date="2017-05" db="EMBL/GenBank/DDBJ databases">
        <authorList>
            <person name="Song R."/>
            <person name="Chenine A.L."/>
            <person name="Ruprecht R.M."/>
        </authorList>
    </citation>
    <scope>NUCLEOTIDE SEQUENCE [LARGE SCALE GENOMIC DNA]</scope>
    <source>
        <strain evidence="3">SW32</strain>
    </source>
</reference>
<dbReference type="Gene3D" id="3.10.310.10">
    <property type="entry name" value="Diaminopimelate Epimerase, Chain A, domain 1"/>
    <property type="match status" value="2"/>
</dbReference>
<keyword evidence="4" id="KW-1185">Reference proteome</keyword>
<dbReference type="InterPro" id="IPR007400">
    <property type="entry name" value="PrpF-like"/>
</dbReference>
<evidence type="ECO:0000313" key="4">
    <source>
        <dbReference type="Proteomes" id="UP000194457"/>
    </source>
</evidence>
<gene>
    <name evidence="3" type="ORF">B9H00_13855</name>
</gene>
<comment type="similarity">
    <text evidence="1">Belongs to the PrpF family.</text>
</comment>
<evidence type="ECO:0000256" key="2">
    <source>
        <dbReference type="ARBA" id="ARBA00023235"/>
    </source>
</evidence>
<keyword evidence="2 3" id="KW-0413">Isomerase</keyword>
<name>A0A240UR73_9GAMM</name>
<protein>
    <submittedName>
        <fullName evidence="3">Isomerase</fullName>
    </submittedName>
</protein>
<proteinExistence type="inferred from homology"/>
<dbReference type="InterPro" id="IPR047687">
    <property type="entry name" value="OMA_tautomer-like"/>
</dbReference>
<dbReference type="AlphaFoldDB" id="A0A240UR73"/>
<sequence>MHPIPCVLMRGGTSKGPFFLASDLPDDEEARNELLLQIMGSGNELEIDGIGGGYPQTSKVAIVGPSSTEGVDVDYLFVQVMVEQRRVDVSPNCGNMLSAVGPFAIEKGLVKPSGDTTCVRIRNVNTDTLIEATVQTPNGQVRYDGDAAIDGVPGTAAPIHLTFLNAIGARTGKLYPTGQSRDTFDGVEVSCVDAAMPMVLIHASSLGKRGDEAPAELDDDKAFMTRLELIRCQAGLAMGFGDVSDKVIPKPVLISKSDAHAPLTVRYFMPHRCHKALAITGAVGLAIACSNGESLIRDLIDPDSIKGEMDIAHPSGRLSVAMTPDPSGQAPICSLLRTARRLFSGDVFVPDAND</sequence>
<dbReference type="GO" id="GO:0016853">
    <property type="term" value="F:isomerase activity"/>
    <property type="evidence" value="ECO:0007669"/>
    <property type="project" value="UniProtKB-KW"/>
</dbReference>
<dbReference type="KEGG" id="kma:B9H00_13855"/>
<dbReference type="OrthoDB" id="9779763at2"/>
<evidence type="ECO:0000313" key="3">
    <source>
        <dbReference type="EMBL" id="ART64007.1"/>
    </source>
</evidence>
<dbReference type="Pfam" id="PF04303">
    <property type="entry name" value="PrpF"/>
    <property type="match status" value="1"/>
</dbReference>
<dbReference type="RefSeq" id="WP_086901148.1">
    <property type="nucleotide sequence ID" value="NZ_CP021358.1"/>
</dbReference>
<accession>A0A240UR73</accession>
<dbReference type="PANTHER" id="PTHR43709:SF3">
    <property type="entry name" value="ISOMERASE YBHH-RELATED"/>
    <property type="match status" value="1"/>
</dbReference>
<organism evidence="3 4">
    <name type="scientific">Kushneria marisflavi</name>
    <dbReference type="NCBI Taxonomy" id="157779"/>
    <lineage>
        <taxon>Bacteria</taxon>
        <taxon>Pseudomonadati</taxon>
        <taxon>Pseudomonadota</taxon>
        <taxon>Gammaproteobacteria</taxon>
        <taxon>Oceanospirillales</taxon>
        <taxon>Halomonadaceae</taxon>
        <taxon>Kushneria</taxon>
    </lineage>
</organism>
<dbReference type="Proteomes" id="UP000194457">
    <property type="component" value="Chromosome"/>
</dbReference>
<evidence type="ECO:0000256" key="1">
    <source>
        <dbReference type="ARBA" id="ARBA00007673"/>
    </source>
</evidence>
<dbReference type="NCBIfam" id="NF033377">
    <property type="entry name" value="OMA_tautomer"/>
    <property type="match status" value="1"/>
</dbReference>
<dbReference type="PANTHER" id="PTHR43709">
    <property type="entry name" value="ACONITATE ISOMERASE-RELATED"/>
    <property type="match status" value="1"/>
</dbReference>
<dbReference type="EMBL" id="CP021358">
    <property type="protein sequence ID" value="ART64007.1"/>
    <property type="molecule type" value="Genomic_DNA"/>
</dbReference>